<name>A0A3M2JM34_9CELL</name>
<feature type="domain" description="HTH lacI-type" evidence="4">
    <location>
        <begin position="1"/>
        <end position="52"/>
    </location>
</feature>
<proteinExistence type="predicted"/>
<dbReference type="CDD" id="cd01392">
    <property type="entry name" value="HTH_LacI"/>
    <property type="match status" value="1"/>
</dbReference>
<evidence type="ECO:0000313" key="5">
    <source>
        <dbReference type="EMBL" id="RMI12890.1"/>
    </source>
</evidence>
<keyword evidence="3" id="KW-0804">Transcription</keyword>
<protein>
    <submittedName>
        <fullName evidence="5">LacI family transcriptional regulator</fullName>
    </submittedName>
</protein>
<organism evidence="5 6">
    <name type="scientific">Cellulomonas triticagri</name>
    <dbReference type="NCBI Taxonomy" id="2483352"/>
    <lineage>
        <taxon>Bacteria</taxon>
        <taxon>Bacillati</taxon>
        <taxon>Actinomycetota</taxon>
        <taxon>Actinomycetes</taxon>
        <taxon>Micrococcales</taxon>
        <taxon>Cellulomonadaceae</taxon>
        <taxon>Cellulomonas</taxon>
    </lineage>
</organism>
<dbReference type="InterPro" id="IPR046335">
    <property type="entry name" value="LacI/GalR-like_sensor"/>
</dbReference>
<comment type="caution">
    <text evidence="5">The sequence shown here is derived from an EMBL/GenBank/DDBJ whole genome shotgun (WGS) entry which is preliminary data.</text>
</comment>
<gene>
    <name evidence="5" type="ORF">EBM89_06780</name>
</gene>
<evidence type="ECO:0000313" key="6">
    <source>
        <dbReference type="Proteomes" id="UP000269289"/>
    </source>
</evidence>
<dbReference type="InterPro" id="IPR000843">
    <property type="entry name" value="HTH_LacI"/>
</dbReference>
<evidence type="ECO:0000256" key="1">
    <source>
        <dbReference type="ARBA" id="ARBA00023015"/>
    </source>
</evidence>
<dbReference type="Gene3D" id="1.10.260.40">
    <property type="entry name" value="lambda repressor-like DNA-binding domains"/>
    <property type="match status" value="1"/>
</dbReference>
<dbReference type="SUPFAM" id="SSF53822">
    <property type="entry name" value="Periplasmic binding protein-like I"/>
    <property type="match status" value="1"/>
</dbReference>
<dbReference type="Pfam" id="PF13377">
    <property type="entry name" value="Peripla_BP_3"/>
    <property type="match status" value="1"/>
</dbReference>
<dbReference type="Proteomes" id="UP000269289">
    <property type="component" value="Unassembled WGS sequence"/>
</dbReference>
<keyword evidence="2" id="KW-0238">DNA-binding</keyword>
<dbReference type="OrthoDB" id="37081at2"/>
<dbReference type="EMBL" id="RFFI01000027">
    <property type="protein sequence ID" value="RMI12890.1"/>
    <property type="molecule type" value="Genomic_DNA"/>
</dbReference>
<reference evidence="5 6" key="1">
    <citation type="submission" date="2018-10" db="EMBL/GenBank/DDBJ databases">
        <title>Isolation, diversity and antifungal activity of actinobacteria from wheat.</title>
        <authorList>
            <person name="Han C."/>
        </authorList>
    </citation>
    <scope>NUCLEOTIDE SEQUENCE [LARGE SCALE GENOMIC DNA]</scope>
    <source>
        <strain evidence="5 6">NEAU-YY56</strain>
    </source>
</reference>
<dbReference type="PANTHER" id="PTHR30146:SF153">
    <property type="entry name" value="LACTOSE OPERON REPRESSOR"/>
    <property type="match status" value="1"/>
</dbReference>
<evidence type="ECO:0000259" key="4">
    <source>
        <dbReference type="PROSITE" id="PS50932"/>
    </source>
</evidence>
<dbReference type="PROSITE" id="PS50932">
    <property type="entry name" value="HTH_LACI_2"/>
    <property type="match status" value="1"/>
</dbReference>
<dbReference type="GO" id="GO:0003700">
    <property type="term" value="F:DNA-binding transcription factor activity"/>
    <property type="evidence" value="ECO:0007669"/>
    <property type="project" value="TreeGrafter"/>
</dbReference>
<dbReference type="AlphaFoldDB" id="A0A3M2JM34"/>
<keyword evidence="6" id="KW-1185">Reference proteome</keyword>
<dbReference type="GO" id="GO:0000976">
    <property type="term" value="F:transcription cis-regulatory region binding"/>
    <property type="evidence" value="ECO:0007669"/>
    <property type="project" value="TreeGrafter"/>
</dbReference>
<dbReference type="Pfam" id="PF00356">
    <property type="entry name" value="LacI"/>
    <property type="match status" value="1"/>
</dbReference>
<dbReference type="CDD" id="cd06267">
    <property type="entry name" value="PBP1_LacI_sugar_binding-like"/>
    <property type="match status" value="1"/>
</dbReference>
<dbReference type="Gene3D" id="3.40.50.2300">
    <property type="match status" value="2"/>
</dbReference>
<dbReference type="InterPro" id="IPR028082">
    <property type="entry name" value="Peripla_BP_I"/>
</dbReference>
<dbReference type="SMART" id="SM00354">
    <property type="entry name" value="HTH_LACI"/>
    <property type="match status" value="1"/>
</dbReference>
<keyword evidence="1" id="KW-0805">Transcription regulation</keyword>
<sequence>MDVAHAAGVSKSLVSAALRGDPGVSAESRRRVGEVAAALGYRTNGWAQRLVSGRSALVGVLLTDLRNAYHTDIVNGIEDAAEEAAYDVILSHGRRDPDLLRRRLADLVELGVDAVIAVTAHLDEPDLRQAAARVPLVVVGRPARVPDGAGWVSNDDETGARLAVQHLADAGHTRIAFLAASDRPAARARRDAYRAAAPGRPREFDARTGGIADLLTATGLPDGPTAVFAANDRLAAEVLARAADHGVRVPEDLAVVGYDNTDLAGLVRPALTSVDQPRAAMGRAAMAQALTLLGGAATAHEVAVPTLVIRASSVPATP</sequence>
<dbReference type="InterPro" id="IPR010982">
    <property type="entry name" value="Lambda_DNA-bd_dom_sf"/>
</dbReference>
<accession>A0A3M2JM34</accession>
<evidence type="ECO:0000256" key="3">
    <source>
        <dbReference type="ARBA" id="ARBA00023163"/>
    </source>
</evidence>
<evidence type="ECO:0000256" key="2">
    <source>
        <dbReference type="ARBA" id="ARBA00023125"/>
    </source>
</evidence>
<dbReference type="PANTHER" id="PTHR30146">
    <property type="entry name" value="LACI-RELATED TRANSCRIPTIONAL REPRESSOR"/>
    <property type="match status" value="1"/>
</dbReference>
<dbReference type="SUPFAM" id="SSF47413">
    <property type="entry name" value="lambda repressor-like DNA-binding domains"/>
    <property type="match status" value="1"/>
</dbReference>